<dbReference type="SUPFAM" id="SSF50956">
    <property type="entry name" value="Thermostable phytase (3-phytase)"/>
    <property type="match status" value="2"/>
</dbReference>
<organism evidence="6 7">
    <name type="scientific">Emericellopsis cladophorae</name>
    <dbReference type="NCBI Taxonomy" id="2686198"/>
    <lineage>
        <taxon>Eukaryota</taxon>
        <taxon>Fungi</taxon>
        <taxon>Dikarya</taxon>
        <taxon>Ascomycota</taxon>
        <taxon>Pezizomycotina</taxon>
        <taxon>Sordariomycetes</taxon>
        <taxon>Hypocreomycetidae</taxon>
        <taxon>Hypocreales</taxon>
        <taxon>Bionectriaceae</taxon>
        <taxon>Emericellopsis</taxon>
    </lineage>
</organism>
<dbReference type="PROSITE" id="PS01186">
    <property type="entry name" value="EGF_2"/>
    <property type="match status" value="1"/>
</dbReference>
<dbReference type="PROSITE" id="PS51662">
    <property type="entry name" value="BP_PHYTASE"/>
    <property type="match status" value="2"/>
</dbReference>
<dbReference type="Pfam" id="PF02333">
    <property type="entry name" value="Phytase"/>
    <property type="match status" value="1"/>
</dbReference>
<dbReference type="OrthoDB" id="10045365at2759"/>
<keyword evidence="1" id="KW-0732">Signal</keyword>
<dbReference type="EMBL" id="JAGIXG020000013">
    <property type="protein sequence ID" value="KAI6782516.1"/>
    <property type="molecule type" value="Genomic_DNA"/>
</dbReference>
<proteinExistence type="predicted"/>
<evidence type="ECO:0000259" key="4">
    <source>
        <dbReference type="PROSITE" id="PS50026"/>
    </source>
</evidence>
<name>A0A9P9Y2X2_9HYPO</name>
<keyword evidence="3" id="KW-0245">EGF-like domain</keyword>
<feature type="domain" description="EGF-like" evidence="4">
    <location>
        <begin position="394"/>
        <end position="426"/>
    </location>
</feature>
<sequence length="776" mass="84152">MTTDSDSVDFQSVRCPLTMELCTGNLAYSPDIMAPWSIFGLAAVGVAAAVSVDLNVSAITPGSIESDWTTTYYSQDHPLLITNDGGASTGGFHVFDMKGASPLESVRDQFTGRTKLVQTVYDIAGKDYLVSIPQTTSVFSLYELPEVKKVDNVAFKALGDWSALCSWRSRSANTYLYLFGKRDGVQYLLREMDGAVELVETQTFDVPTEFAGCAVSQRESKMLLTPDDGTELYVLDLKESTKAPQLEVIGEVGDDLTGIAVYSSAEIDYIFAAQTDVIDIFSFAWESIGSINMTGLDELEIQGLSMHQQPAQGYLKGLLAYAAEADDFQGFGLSSFEGAFEELGIEYDTEYDPRIHRGCRQRNSINADCSFRGFWSKADQSCECFAGSTGQDCSEFTCQEDCAGHGECVGPNECKCEDGWGGLHCSFLLVEPSHETEANGADGDDPAIWISPKSAGKSRIVTTTKSEDGAGLGVYDLQGNELQVHPSNQPNNVDMIYGFQAGGRTVDLAFAACRGDNTLCLFEMTQDGVLRDIDGGIQPSDADDELYGSCVYRSKTTGKQYLFVNEKSARYMQYELTAMANGTLHTELVREFVGGSGGQVEGCVTDEENGWLILGEEPSALWRYDAEPDGSEEGYRIAYVGDGRLFGDVEGVTLVHGKTKDEGFIIVSCQGVSAYNVYRRAHPHDYVVTFSLPATADGTIDGVTNTDGVTAVGARLGDEYPYGLLVVHDDTNELAGGGADEEASYKLVPLDKILGADALKELSLLDEIDQEWDPRA</sequence>
<accession>A0A9P9Y2X2</accession>
<protein>
    <submittedName>
        <fullName evidence="6">3-phytase-like protein</fullName>
    </submittedName>
</protein>
<reference evidence="6" key="2">
    <citation type="submission" date="2022-07" db="EMBL/GenBank/DDBJ databases">
        <authorList>
            <person name="Goncalves M.F.M."/>
            <person name="Hilario S."/>
            <person name="Van De Peer Y."/>
            <person name="Esteves A.C."/>
            <person name="Alves A."/>
        </authorList>
    </citation>
    <scope>NUCLEOTIDE SEQUENCE</scope>
    <source>
        <strain evidence="6">MUM 19.33</strain>
    </source>
</reference>
<evidence type="ECO:0000256" key="1">
    <source>
        <dbReference type="ARBA" id="ARBA00022729"/>
    </source>
</evidence>
<evidence type="ECO:0000313" key="7">
    <source>
        <dbReference type="Proteomes" id="UP001055219"/>
    </source>
</evidence>
<evidence type="ECO:0000313" key="6">
    <source>
        <dbReference type="EMBL" id="KAI6782516.1"/>
    </source>
</evidence>
<dbReference type="GO" id="GO:0016158">
    <property type="term" value="F:inositol hexakisphosphate 3-phosphatase activity"/>
    <property type="evidence" value="ECO:0007669"/>
    <property type="project" value="InterPro"/>
</dbReference>
<dbReference type="GeneID" id="75827892"/>
<gene>
    <name evidence="6" type="ORF">J7T54_001373</name>
</gene>
<keyword evidence="7" id="KW-1185">Reference proteome</keyword>
<dbReference type="RefSeq" id="XP_051363372.1">
    <property type="nucleotide sequence ID" value="XM_051505343.1"/>
</dbReference>
<dbReference type="Proteomes" id="UP001055219">
    <property type="component" value="Unassembled WGS sequence"/>
</dbReference>
<keyword evidence="2 3" id="KW-1015">Disulfide bond</keyword>
<dbReference type="PANTHER" id="PTHR14949:SF56">
    <property type="entry name" value="EGF-LIKE-DOMAIN, MULTIPLE 7"/>
    <property type="match status" value="1"/>
</dbReference>
<dbReference type="PANTHER" id="PTHR14949">
    <property type="entry name" value="EGF-LIKE-DOMAIN, MULTIPLE 7, 8"/>
    <property type="match status" value="1"/>
</dbReference>
<evidence type="ECO:0000256" key="2">
    <source>
        <dbReference type="ARBA" id="ARBA00023157"/>
    </source>
</evidence>
<feature type="disulfide bond" evidence="3">
    <location>
        <begin position="416"/>
        <end position="425"/>
    </location>
</feature>
<feature type="domain" description="BPP" evidence="5">
    <location>
        <begin position="40"/>
        <end position="343"/>
    </location>
</feature>
<feature type="domain" description="BPP" evidence="5">
    <location>
        <begin position="420"/>
        <end position="759"/>
    </location>
</feature>
<evidence type="ECO:0000256" key="3">
    <source>
        <dbReference type="PROSITE-ProRule" id="PRU00076"/>
    </source>
</evidence>
<dbReference type="Gene3D" id="2.10.25.10">
    <property type="entry name" value="Laminin"/>
    <property type="match status" value="1"/>
</dbReference>
<feature type="disulfide bond" evidence="3">
    <location>
        <begin position="398"/>
        <end position="408"/>
    </location>
</feature>
<dbReference type="PROSITE" id="PS00022">
    <property type="entry name" value="EGF_1"/>
    <property type="match status" value="1"/>
</dbReference>
<dbReference type="AlphaFoldDB" id="A0A9P9Y2X2"/>
<dbReference type="InterPro" id="IPR011042">
    <property type="entry name" value="6-blade_b-propeller_TolB-like"/>
</dbReference>
<comment type="caution">
    <text evidence="6">The sequence shown here is derived from an EMBL/GenBank/DDBJ whole genome shotgun (WGS) entry which is preliminary data.</text>
</comment>
<dbReference type="InterPro" id="IPR003431">
    <property type="entry name" value="B-propeller_Phytase"/>
</dbReference>
<dbReference type="InterPro" id="IPR050969">
    <property type="entry name" value="Dev_Signal_Modulators"/>
</dbReference>
<evidence type="ECO:0000259" key="5">
    <source>
        <dbReference type="PROSITE" id="PS51662"/>
    </source>
</evidence>
<dbReference type="PROSITE" id="PS50026">
    <property type="entry name" value="EGF_3"/>
    <property type="match status" value="1"/>
</dbReference>
<dbReference type="InterPro" id="IPR000742">
    <property type="entry name" value="EGF"/>
</dbReference>
<comment type="caution">
    <text evidence="3">Lacks conserved residue(s) required for the propagation of feature annotation.</text>
</comment>
<dbReference type="Gene3D" id="2.120.10.30">
    <property type="entry name" value="TolB, C-terminal domain"/>
    <property type="match status" value="2"/>
</dbReference>
<reference evidence="6" key="1">
    <citation type="journal article" date="2021" name="J Fungi (Basel)">
        <title>Genomic and Metabolomic Analyses of the Marine Fungus Emericellopsis cladophorae: Insights into Saltwater Adaptability Mechanisms and Its Biosynthetic Potential.</title>
        <authorList>
            <person name="Goncalves M.F.M."/>
            <person name="Hilario S."/>
            <person name="Van de Peer Y."/>
            <person name="Esteves A.C."/>
            <person name="Alves A."/>
        </authorList>
    </citation>
    <scope>NUCLEOTIDE SEQUENCE</scope>
    <source>
        <strain evidence="6">MUM 19.33</strain>
    </source>
</reference>